<organism evidence="1 2">
    <name type="scientific">Reinekea marinisedimentorum</name>
    <dbReference type="NCBI Taxonomy" id="230495"/>
    <lineage>
        <taxon>Bacteria</taxon>
        <taxon>Pseudomonadati</taxon>
        <taxon>Pseudomonadota</taxon>
        <taxon>Gammaproteobacteria</taxon>
        <taxon>Oceanospirillales</taxon>
        <taxon>Saccharospirillaceae</taxon>
        <taxon>Reinekea</taxon>
    </lineage>
</organism>
<dbReference type="Proteomes" id="UP000295793">
    <property type="component" value="Unassembled WGS sequence"/>
</dbReference>
<protein>
    <submittedName>
        <fullName evidence="1">Uncharacterized protein</fullName>
    </submittedName>
</protein>
<dbReference type="AlphaFoldDB" id="A0A4R3I585"/>
<name>A0A4R3I585_9GAMM</name>
<dbReference type="RefSeq" id="WP_132701932.1">
    <property type="nucleotide sequence ID" value="NZ_SLZR01000009.1"/>
</dbReference>
<gene>
    <name evidence="1" type="ORF">BCF53_109132</name>
</gene>
<proteinExistence type="predicted"/>
<evidence type="ECO:0000313" key="2">
    <source>
        <dbReference type="Proteomes" id="UP000295793"/>
    </source>
</evidence>
<evidence type="ECO:0000313" key="1">
    <source>
        <dbReference type="EMBL" id="TCS40422.1"/>
    </source>
</evidence>
<reference evidence="1 2" key="1">
    <citation type="submission" date="2019-03" db="EMBL/GenBank/DDBJ databases">
        <title>Genomic Encyclopedia of Archaeal and Bacterial Type Strains, Phase II (KMG-II): from individual species to whole genera.</title>
        <authorList>
            <person name="Goeker M."/>
        </authorList>
    </citation>
    <scope>NUCLEOTIDE SEQUENCE [LARGE SCALE GENOMIC DNA]</scope>
    <source>
        <strain evidence="1 2">DSM 15388</strain>
    </source>
</reference>
<keyword evidence="2" id="KW-1185">Reference proteome</keyword>
<dbReference type="EMBL" id="SLZR01000009">
    <property type="protein sequence ID" value="TCS40422.1"/>
    <property type="molecule type" value="Genomic_DNA"/>
</dbReference>
<comment type="caution">
    <text evidence="1">The sequence shown here is derived from an EMBL/GenBank/DDBJ whole genome shotgun (WGS) entry which is preliminary data.</text>
</comment>
<accession>A0A4R3I585</accession>
<sequence length="119" mass="13966">MNTNRINRYFEVCNLIDQKLPKSTYWDTNDETLILEQHNEERSLSVEQMSSVFEVEIDKVKAFFEVHSYLSNNIDLLTQQKEYECWYISGVALVVEFKDSPAQVFSAEKIEQAYILTLA</sequence>